<dbReference type="AlphaFoldDB" id="A0AAV3U3R2"/>
<dbReference type="EMBL" id="BAABLX010000026">
    <property type="protein sequence ID" value="GAA4946598.1"/>
    <property type="molecule type" value="Genomic_DNA"/>
</dbReference>
<name>A0AAV3U3R2_9ALTE</name>
<dbReference type="InterPro" id="IPR050555">
    <property type="entry name" value="Bact_Solute-Bind_Prot2"/>
</dbReference>
<comment type="caution">
    <text evidence="4">The sequence shown here is derived from an EMBL/GenBank/DDBJ whole genome shotgun (WGS) entry which is preliminary data.</text>
</comment>
<dbReference type="Proteomes" id="UP001409585">
    <property type="component" value="Unassembled WGS sequence"/>
</dbReference>
<gene>
    <name evidence="4" type="ORF">GCM10025791_27490</name>
</gene>
<comment type="similarity">
    <text evidence="2">Belongs to the bacterial solute-binding protein 2 family.</text>
</comment>
<evidence type="ECO:0000256" key="2">
    <source>
        <dbReference type="ARBA" id="ARBA00007639"/>
    </source>
</evidence>
<dbReference type="Gene3D" id="3.40.50.2300">
    <property type="match status" value="1"/>
</dbReference>
<keyword evidence="5" id="KW-1185">Reference proteome</keyword>
<dbReference type="SUPFAM" id="SSF53822">
    <property type="entry name" value="Periplasmic binding protein-like I"/>
    <property type="match status" value="1"/>
</dbReference>
<evidence type="ECO:0000313" key="5">
    <source>
        <dbReference type="Proteomes" id="UP001409585"/>
    </source>
</evidence>
<dbReference type="InterPro" id="IPR028082">
    <property type="entry name" value="Peripla_BP_I"/>
</dbReference>
<proteinExistence type="inferred from homology"/>
<dbReference type="PANTHER" id="PTHR30036:SF7">
    <property type="entry name" value="ABC TRANSPORTER PERIPLASMIC-BINDING PROTEIN YPHF"/>
    <property type="match status" value="1"/>
</dbReference>
<evidence type="ECO:0000259" key="3">
    <source>
        <dbReference type="Pfam" id="PF13407"/>
    </source>
</evidence>
<reference evidence="5" key="1">
    <citation type="journal article" date="2019" name="Int. J. Syst. Evol. Microbiol.">
        <title>The Global Catalogue of Microorganisms (GCM) 10K type strain sequencing project: providing services to taxonomists for standard genome sequencing and annotation.</title>
        <authorList>
            <consortium name="The Broad Institute Genomics Platform"/>
            <consortium name="The Broad Institute Genome Sequencing Center for Infectious Disease"/>
            <person name="Wu L."/>
            <person name="Ma J."/>
        </authorList>
    </citation>
    <scope>NUCLEOTIDE SEQUENCE [LARGE SCALE GENOMIC DNA]</scope>
    <source>
        <strain evidence="5">JCM 19134</strain>
    </source>
</reference>
<protein>
    <submittedName>
        <fullName evidence="4">Sugar-binding protein</fullName>
    </submittedName>
</protein>
<comment type="subcellular location">
    <subcellularLocation>
        <location evidence="1">Periplasm</location>
    </subcellularLocation>
</comment>
<accession>A0AAV3U3R2</accession>
<organism evidence="4 5">
    <name type="scientific">Halioxenophilus aromaticivorans</name>
    <dbReference type="NCBI Taxonomy" id="1306992"/>
    <lineage>
        <taxon>Bacteria</taxon>
        <taxon>Pseudomonadati</taxon>
        <taxon>Pseudomonadota</taxon>
        <taxon>Gammaproteobacteria</taxon>
        <taxon>Alteromonadales</taxon>
        <taxon>Alteromonadaceae</taxon>
        <taxon>Halioxenophilus</taxon>
    </lineage>
</organism>
<dbReference type="GO" id="GO:0055085">
    <property type="term" value="P:transmembrane transport"/>
    <property type="evidence" value="ECO:0007669"/>
    <property type="project" value="UniProtKB-ARBA"/>
</dbReference>
<sequence>MAKSIDDKNFIDAWQGCNAAALENSDRCVLLGPTGAAHLRKQEQAILGALESGKYDGLAISVIDSKHLAPIIKDANVPVITFDSPLNKPYASLSQSYVGIDNFELGQSLAELAKLFLRGKEQFCLMTDMHDANLALRVSGVRQVLKASGSSSANAPNWYEWSRSPWNTSDKIDRSLIQLNGTLHSMGQGAVISVGQWPILDEVEYREIATPFFNQFDRQEIVVVLATGGHGVNVAESLLRDGLLHGYVSVDFYAIGSQIYQVLRNLSNGLNVEETYLIPVTKHFKE</sequence>
<dbReference type="GO" id="GO:0030246">
    <property type="term" value="F:carbohydrate binding"/>
    <property type="evidence" value="ECO:0007669"/>
    <property type="project" value="TreeGrafter"/>
</dbReference>
<dbReference type="Pfam" id="PF13407">
    <property type="entry name" value="Peripla_BP_4"/>
    <property type="match status" value="1"/>
</dbReference>
<evidence type="ECO:0000256" key="1">
    <source>
        <dbReference type="ARBA" id="ARBA00004418"/>
    </source>
</evidence>
<dbReference type="GO" id="GO:0030288">
    <property type="term" value="C:outer membrane-bounded periplasmic space"/>
    <property type="evidence" value="ECO:0007669"/>
    <property type="project" value="TreeGrafter"/>
</dbReference>
<dbReference type="InterPro" id="IPR025997">
    <property type="entry name" value="SBP_2_dom"/>
</dbReference>
<evidence type="ECO:0000313" key="4">
    <source>
        <dbReference type="EMBL" id="GAA4946598.1"/>
    </source>
</evidence>
<feature type="domain" description="Periplasmic binding protein" evidence="3">
    <location>
        <begin position="3"/>
        <end position="269"/>
    </location>
</feature>
<dbReference type="PANTHER" id="PTHR30036">
    <property type="entry name" value="D-XYLOSE-BINDING PERIPLASMIC PROTEIN"/>
    <property type="match status" value="1"/>
</dbReference>